<dbReference type="EMBL" id="MFUO01000011">
    <property type="protein sequence ID" value="OGI84073.1"/>
    <property type="molecule type" value="Genomic_DNA"/>
</dbReference>
<keyword evidence="2" id="KW-0813">Transport</keyword>
<dbReference type="InterPro" id="IPR045861">
    <property type="entry name" value="CorA_cytoplasmic_dom"/>
</dbReference>
<sequence length="303" mass="35321">MISTYKYQGVTWLDLESPTEDELMHIISEYNVPEVLFNDLITETLLSRVDSYKDMLYLVLHFPRIHNEKRMPDLEIDFILGKDFLITIHYEFSNALHDFAKQLEVEAMLSNKLPGSHAGYIFHAILIEAYHQAGSKLNDLYQMMEQVKEKIFNGHEDRMVNDLSHINRKILDFRQAMRFHGSILDSFEHASIKIFGADYTVYVSNMRSEYHKILGILEGHRDLLIDLRETNDSLLSAKTNKTMRILTIMSFTTFPLTLIATLIAMITDVAVIKTFTQFIYISISLILIGILILLHFKNRRWLL</sequence>
<gene>
    <name evidence="5" type="ORF">A2903_02330</name>
</gene>
<evidence type="ECO:0000313" key="6">
    <source>
        <dbReference type="Proteomes" id="UP000178184"/>
    </source>
</evidence>
<keyword evidence="4" id="KW-1133">Transmembrane helix</keyword>
<dbReference type="GO" id="GO:0050897">
    <property type="term" value="F:cobalt ion binding"/>
    <property type="evidence" value="ECO:0007669"/>
    <property type="project" value="TreeGrafter"/>
</dbReference>
<evidence type="ECO:0000256" key="1">
    <source>
        <dbReference type="ARBA" id="ARBA00004651"/>
    </source>
</evidence>
<dbReference type="Pfam" id="PF01544">
    <property type="entry name" value="CorA"/>
    <property type="match status" value="1"/>
</dbReference>
<dbReference type="Gene3D" id="3.30.460.20">
    <property type="entry name" value="CorA soluble domain-like"/>
    <property type="match status" value="1"/>
</dbReference>
<comment type="subcellular location">
    <subcellularLocation>
        <location evidence="1">Cell membrane</location>
        <topology evidence="1">Multi-pass membrane protein</topology>
    </subcellularLocation>
</comment>
<feature type="transmembrane region" description="Helical" evidence="4">
    <location>
        <begin position="278"/>
        <end position="296"/>
    </location>
</feature>
<dbReference type="PANTHER" id="PTHR46494">
    <property type="entry name" value="CORA FAMILY METAL ION TRANSPORTER (EUROFUNG)"/>
    <property type="match status" value="1"/>
</dbReference>
<dbReference type="GO" id="GO:0000287">
    <property type="term" value="F:magnesium ion binding"/>
    <property type="evidence" value="ECO:0007669"/>
    <property type="project" value="TreeGrafter"/>
</dbReference>
<evidence type="ECO:0000313" key="5">
    <source>
        <dbReference type="EMBL" id="OGI84073.1"/>
    </source>
</evidence>
<evidence type="ECO:0000256" key="3">
    <source>
        <dbReference type="ARBA" id="ARBA00022475"/>
    </source>
</evidence>
<proteinExistence type="predicted"/>
<dbReference type="STRING" id="1801764.A2903_02330"/>
<dbReference type="PANTHER" id="PTHR46494:SF1">
    <property type="entry name" value="CORA FAMILY METAL ION TRANSPORTER (EUROFUNG)"/>
    <property type="match status" value="1"/>
</dbReference>
<protein>
    <submittedName>
        <fullName evidence="5">Uncharacterized protein</fullName>
    </submittedName>
</protein>
<evidence type="ECO:0000256" key="2">
    <source>
        <dbReference type="ARBA" id="ARBA00022448"/>
    </source>
</evidence>
<evidence type="ECO:0000256" key="4">
    <source>
        <dbReference type="SAM" id="Phobius"/>
    </source>
</evidence>
<dbReference type="Gene3D" id="1.20.58.340">
    <property type="entry name" value="Magnesium transport protein CorA, transmembrane region"/>
    <property type="match status" value="2"/>
</dbReference>
<name>A0A1F6WQB7_9BACT</name>
<keyword evidence="4" id="KW-0472">Membrane</keyword>
<dbReference type="SUPFAM" id="SSF143865">
    <property type="entry name" value="CorA soluble domain-like"/>
    <property type="match status" value="1"/>
</dbReference>
<keyword evidence="4" id="KW-0812">Transmembrane</keyword>
<dbReference type="Proteomes" id="UP000178184">
    <property type="component" value="Unassembled WGS sequence"/>
</dbReference>
<keyword evidence="3" id="KW-1003">Cell membrane</keyword>
<organism evidence="5 6">
    <name type="scientific">Candidatus Nomurabacteria bacterium RIFCSPLOWO2_01_FULL_33_17</name>
    <dbReference type="NCBI Taxonomy" id="1801764"/>
    <lineage>
        <taxon>Bacteria</taxon>
        <taxon>Candidatus Nomuraibacteriota</taxon>
    </lineage>
</organism>
<feature type="transmembrane region" description="Helical" evidence="4">
    <location>
        <begin position="245"/>
        <end position="266"/>
    </location>
</feature>
<accession>A0A1F6WQB7</accession>
<comment type="caution">
    <text evidence="5">The sequence shown here is derived from an EMBL/GenBank/DDBJ whole genome shotgun (WGS) entry which is preliminary data.</text>
</comment>
<dbReference type="GO" id="GO:0015087">
    <property type="term" value="F:cobalt ion transmembrane transporter activity"/>
    <property type="evidence" value="ECO:0007669"/>
    <property type="project" value="TreeGrafter"/>
</dbReference>
<dbReference type="GO" id="GO:0015095">
    <property type="term" value="F:magnesium ion transmembrane transporter activity"/>
    <property type="evidence" value="ECO:0007669"/>
    <property type="project" value="TreeGrafter"/>
</dbReference>
<dbReference type="AlphaFoldDB" id="A0A1F6WQB7"/>
<dbReference type="InterPro" id="IPR002523">
    <property type="entry name" value="MgTranspt_CorA/ZnTranspt_ZntB"/>
</dbReference>
<reference evidence="5 6" key="1">
    <citation type="journal article" date="2016" name="Nat. Commun.">
        <title>Thousands of microbial genomes shed light on interconnected biogeochemical processes in an aquifer system.</title>
        <authorList>
            <person name="Anantharaman K."/>
            <person name="Brown C.T."/>
            <person name="Hug L.A."/>
            <person name="Sharon I."/>
            <person name="Castelle C.J."/>
            <person name="Probst A.J."/>
            <person name="Thomas B.C."/>
            <person name="Singh A."/>
            <person name="Wilkins M.J."/>
            <person name="Karaoz U."/>
            <person name="Brodie E.L."/>
            <person name="Williams K.H."/>
            <person name="Hubbard S.S."/>
            <person name="Banfield J.F."/>
        </authorList>
    </citation>
    <scope>NUCLEOTIDE SEQUENCE [LARGE SCALE GENOMIC DNA]</scope>
</reference>
<dbReference type="GO" id="GO:0005886">
    <property type="term" value="C:plasma membrane"/>
    <property type="evidence" value="ECO:0007669"/>
    <property type="project" value="UniProtKB-SubCell"/>
</dbReference>